<feature type="compositionally biased region" description="Polar residues" evidence="1">
    <location>
        <begin position="78"/>
        <end position="97"/>
    </location>
</feature>
<protein>
    <submittedName>
        <fullName evidence="2">Uncharacterized protein</fullName>
    </submittedName>
</protein>
<name>M5GE82_DACPD</name>
<dbReference type="Proteomes" id="UP000030653">
    <property type="component" value="Unassembled WGS sequence"/>
</dbReference>
<feature type="compositionally biased region" description="Low complexity" evidence="1">
    <location>
        <begin position="120"/>
        <end position="131"/>
    </location>
</feature>
<evidence type="ECO:0000256" key="1">
    <source>
        <dbReference type="SAM" id="MobiDB-lite"/>
    </source>
</evidence>
<gene>
    <name evidence="2" type="ORF">DACRYDRAFT_106241</name>
</gene>
<dbReference type="OrthoDB" id="10656125at2759"/>
<dbReference type="HOGENOM" id="CLU_1602662_0_0_1"/>
<reference evidence="2 3" key="1">
    <citation type="journal article" date="2012" name="Science">
        <title>The Paleozoic origin of enzymatic lignin decomposition reconstructed from 31 fungal genomes.</title>
        <authorList>
            <person name="Floudas D."/>
            <person name="Binder M."/>
            <person name="Riley R."/>
            <person name="Barry K."/>
            <person name="Blanchette R.A."/>
            <person name="Henrissat B."/>
            <person name="Martinez A.T."/>
            <person name="Otillar R."/>
            <person name="Spatafora J.W."/>
            <person name="Yadav J.S."/>
            <person name="Aerts A."/>
            <person name="Benoit I."/>
            <person name="Boyd A."/>
            <person name="Carlson A."/>
            <person name="Copeland A."/>
            <person name="Coutinho P.M."/>
            <person name="de Vries R.P."/>
            <person name="Ferreira P."/>
            <person name="Findley K."/>
            <person name="Foster B."/>
            <person name="Gaskell J."/>
            <person name="Glotzer D."/>
            <person name="Gorecki P."/>
            <person name="Heitman J."/>
            <person name="Hesse C."/>
            <person name="Hori C."/>
            <person name="Igarashi K."/>
            <person name="Jurgens J.A."/>
            <person name="Kallen N."/>
            <person name="Kersten P."/>
            <person name="Kohler A."/>
            <person name="Kuees U."/>
            <person name="Kumar T.K.A."/>
            <person name="Kuo A."/>
            <person name="LaButti K."/>
            <person name="Larrondo L.F."/>
            <person name="Lindquist E."/>
            <person name="Ling A."/>
            <person name="Lombard V."/>
            <person name="Lucas S."/>
            <person name="Lundell T."/>
            <person name="Martin R."/>
            <person name="McLaughlin D.J."/>
            <person name="Morgenstern I."/>
            <person name="Morin E."/>
            <person name="Murat C."/>
            <person name="Nagy L.G."/>
            <person name="Nolan M."/>
            <person name="Ohm R.A."/>
            <person name="Patyshakuliyeva A."/>
            <person name="Rokas A."/>
            <person name="Ruiz-Duenas F.J."/>
            <person name="Sabat G."/>
            <person name="Salamov A."/>
            <person name="Samejima M."/>
            <person name="Schmutz J."/>
            <person name="Slot J.C."/>
            <person name="St John F."/>
            <person name="Stenlid J."/>
            <person name="Sun H."/>
            <person name="Sun S."/>
            <person name="Syed K."/>
            <person name="Tsang A."/>
            <person name="Wiebenga A."/>
            <person name="Young D."/>
            <person name="Pisabarro A."/>
            <person name="Eastwood D.C."/>
            <person name="Martin F."/>
            <person name="Cullen D."/>
            <person name="Grigoriev I.V."/>
            <person name="Hibbett D.S."/>
        </authorList>
    </citation>
    <scope>NUCLEOTIDE SEQUENCE [LARGE SCALE GENOMIC DNA]</scope>
    <source>
        <strain evidence="2 3">DJM-731 SS1</strain>
    </source>
</reference>
<keyword evidence="3" id="KW-1185">Reference proteome</keyword>
<feature type="region of interest" description="Disordered" evidence="1">
    <location>
        <begin position="78"/>
        <end position="134"/>
    </location>
</feature>
<accession>M5GE82</accession>
<sequence length="166" mass="18015">MDAANTVYNTINDFCRQLKKQKKGMKQELEEKRVLIGRLTAECDSTANKLKDLDYECKKVEESLKAAALARSQIASLLGQTQASDASSTREGVTGSPTCRAPSAGDDRINSQTSRPSPPTLITTTPVLSTTKGASVKKRKFDDLYVKEETTQDTGKPTKLTEAKGA</sequence>
<proteinExistence type="predicted"/>
<organism evidence="2 3">
    <name type="scientific">Dacryopinax primogenitus (strain DJM 731)</name>
    <name type="common">Brown rot fungus</name>
    <dbReference type="NCBI Taxonomy" id="1858805"/>
    <lineage>
        <taxon>Eukaryota</taxon>
        <taxon>Fungi</taxon>
        <taxon>Dikarya</taxon>
        <taxon>Basidiomycota</taxon>
        <taxon>Agaricomycotina</taxon>
        <taxon>Dacrymycetes</taxon>
        <taxon>Dacrymycetales</taxon>
        <taxon>Dacrymycetaceae</taxon>
        <taxon>Dacryopinax</taxon>
    </lineage>
</organism>
<dbReference type="AlphaFoldDB" id="M5GE82"/>
<evidence type="ECO:0000313" key="3">
    <source>
        <dbReference type="Proteomes" id="UP000030653"/>
    </source>
</evidence>
<evidence type="ECO:0000313" key="2">
    <source>
        <dbReference type="EMBL" id="EJU03063.1"/>
    </source>
</evidence>
<dbReference type="RefSeq" id="XP_040629957.1">
    <property type="nucleotide sequence ID" value="XM_040768230.1"/>
</dbReference>
<dbReference type="GeneID" id="63683292"/>
<dbReference type="EMBL" id="JH795860">
    <property type="protein sequence ID" value="EJU03063.1"/>
    <property type="molecule type" value="Genomic_DNA"/>
</dbReference>